<evidence type="ECO:0000256" key="7">
    <source>
        <dbReference type="SAM" id="Phobius"/>
    </source>
</evidence>
<evidence type="ECO:0000256" key="3">
    <source>
        <dbReference type="ARBA" id="ARBA00022729"/>
    </source>
</evidence>
<feature type="domain" description="Peptidase A1" evidence="9">
    <location>
        <begin position="77"/>
        <end position="410"/>
    </location>
</feature>
<evidence type="ECO:0000256" key="2">
    <source>
        <dbReference type="ARBA" id="ARBA00022670"/>
    </source>
</evidence>
<sequence length="525" mass="54903">MSPPRRTRAAGLATTLFFLSSAWPSLASAVSSAPKIVSMPFARRDDALTLAKIRMRRDTIDVSLGNGQQDASSIGIYYVNTTIGTPGQMIQVQLDTGSSDLWIFSDQACSRDDPCYGGTYDPSASSSYQLLFGGEFNISYVTAGSGVHGDYISEDVNLSGAEIKGLTMGLAIEARNVPTGIMGIGYRQNEAIFAQTGGRSSYPNIVELMVNQSLINSRAYSLYLDDKDSATGTILFGGYDTAKFDGDLALLSIQPDQNGIISGFIVAWTNFTITTEQNGEVALVNEGFDLPVFLDSGTTLTYLPEQLAEQILEAADAVYDRGSDVYYVACDLAQSSATINYQFGGSNGPTIKVPFSELVLSANAVRVRGVEYCVFGIKPAGQGDILLFGDTFLRSAYVVYNLDGQTIGIAQANNDATDSNIVEVGAGGAMSSRVATIPGQPTATVTATSRGGDIGGLGTLVPTTGLATLTQTSTPQFTFGSGGSGTSTRSANAAAGVPAVDWSVVAVIVGSVALTICSSGLFLVL</sequence>
<dbReference type="Pfam" id="PF00026">
    <property type="entry name" value="Asp"/>
    <property type="match status" value="1"/>
</dbReference>
<dbReference type="GO" id="GO:0004190">
    <property type="term" value="F:aspartic-type endopeptidase activity"/>
    <property type="evidence" value="ECO:0007669"/>
    <property type="project" value="UniProtKB-KW"/>
</dbReference>
<dbReference type="SUPFAM" id="SSF50630">
    <property type="entry name" value="Acid proteases"/>
    <property type="match status" value="1"/>
</dbReference>
<comment type="similarity">
    <text evidence="1">Belongs to the peptidase A1 family.</text>
</comment>
<keyword evidence="4" id="KW-0064">Aspartyl protease</keyword>
<proteinExistence type="inferred from homology"/>
<dbReference type="InterPro" id="IPR001461">
    <property type="entry name" value="Aspartic_peptidase_A1"/>
</dbReference>
<keyword evidence="11" id="KW-1185">Reference proteome</keyword>
<feature type="signal peptide" evidence="8">
    <location>
        <begin position="1"/>
        <end position="29"/>
    </location>
</feature>
<accession>A0AAV9UFW2</accession>
<dbReference type="Gene3D" id="2.40.70.10">
    <property type="entry name" value="Acid Proteases"/>
    <property type="match status" value="2"/>
</dbReference>
<evidence type="ECO:0000256" key="8">
    <source>
        <dbReference type="SAM" id="SignalP"/>
    </source>
</evidence>
<dbReference type="InterPro" id="IPR033121">
    <property type="entry name" value="PEPTIDASE_A1"/>
</dbReference>
<evidence type="ECO:0000256" key="1">
    <source>
        <dbReference type="ARBA" id="ARBA00007447"/>
    </source>
</evidence>
<evidence type="ECO:0000313" key="10">
    <source>
        <dbReference type="EMBL" id="KAK6341390.1"/>
    </source>
</evidence>
<dbReference type="InterPro" id="IPR033876">
    <property type="entry name" value="SAP-like"/>
</dbReference>
<reference evidence="10 11" key="1">
    <citation type="submission" date="2019-10" db="EMBL/GenBank/DDBJ databases">
        <authorList>
            <person name="Palmer J.M."/>
        </authorList>
    </citation>
    <scope>NUCLEOTIDE SEQUENCE [LARGE SCALE GENOMIC DNA]</scope>
    <source>
        <strain evidence="10 11">TWF696</strain>
    </source>
</reference>
<feature type="transmembrane region" description="Helical" evidence="7">
    <location>
        <begin position="502"/>
        <end position="524"/>
    </location>
</feature>
<dbReference type="PANTHER" id="PTHR47966:SF65">
    <property type="entry name" value="ASPARTIC-TYPE ENDOPEPTIDASE"/>
    <property type="match status" value="1"/>
</dbReference>
<feature type="active site" evidence="6">
    <location>
        <position position="95"/>
    </location>
</feature>
<feature type="active site" evidence="6">
    <location>
        <position position="295"/>
    </location>
</feature>
<dbReference type="CDD" id="cd05474">
    <property type="entry name" value="SAP_like"/>
    <property type="match status" value="1"/>
</dbReference>
<dbReference type="Proteomes" id="UP001375240">
    <property type="component" value="Unassembled WGS sequence"/>
</dbReference>
<gene>
    <name evidence="10" type="ORF">TWF696_008467</name>
</gene>
<evidence type="ECO:0000313" key="11">
    <source>
        <dbReference type="Proteomes" id="UP001375240"/>
    </source>
</evidence>
<evidence type="ECO:0000256" key="6">
    <source>
        <dbReference type="PIRSR" id="PIRSR601461-1"/>
    </source>
</evidence>
<comment type="caution">
    <text evidence="10">The sequence shown here is derived from an EMBL/GenBank/DDBJ whole genome shotgun (WGS) entry which is preliminary data.</text>
</comment>
<evidence type="ECO:0000256" key="5">
    <source>
        <dbReference type="ARBA" id="ARBA00022801"/>
    </source>
</evidence>
<keyword evidence="7" id="KW-0472">Membrane</keyword>
<feature type="chain" id="PRO_5043317428" description="Peptidase A1 domain-containing protein" evidence="8">
    <location>
        <begin position="30"/>
        <end position="525"/>
    </location>
</feature>
<keyword evidence="3 8" id="KW-0732">Signal</keyword>
<dbReference type="GO" id="GO:0006508">
    <property type="term" value="P:proteolysis"/>
    <property type="evidence" value="ECO:0007669"/>
    <property type="project" value="UniProtKB-KW"/>
</dbReference>
<dbReference type="PROSITE" id="PS51767">
    <property type="entry name" value="PEPTIDASE_A1"/>
    <property type="match status" value="1"/>
</dbReference>
<keyword evidence="7" id="KW-0812">Transmembrane</keyword>
<dbReference type="AlphaFoldDB" id="A0AAV9UFW2"/>
<name>A0AAV9UFW2_9PEZI</name>
<protein>
    <recommendedName>
        <fullName evidence="9">Peptidase A1 domain-containing protein</fullName>
    </recommendedName>
</protein>
<dbReference type="PRINTS" id="PR00792">
    <property type="entry name" value="PEPSIN"/>
</dbReference>
<evidence type="ECO:0000256" key="4">
    <source>
        <dbReference type="ARBA" id="ARBA00022750"/>
    </source>
</evidence>
<dbReference type="PANTHER" id="PTHR47966">
    <property type="entry name" value="BETA-SITE APP-CLEAVING ENZYME, ISOFORM A-RELATED"/>
    <property type="match status" value="1"/>
</dbReference>
<dbReference type="EMBL" id="JAVHNQ010000007">
    <property type="protein sequence ID" value="KAK6341390.1"/>
    <property type="molecule type" value="Genomic_DNA"/>
</dbReference>
<keyword evidence="2" id="KW-0645">Protease</keyword>
<evidence type="ECO:0000259" key="9">
    <source>
        <dbReference type="PROSITE" id="PS51767"/>
    </source>
</evidence>
<dbReference type="InterPro" id="IPR021109">
    <property type="entry name" value="Peptidase_aspartic_dom_sf"/>
</dbReference>
<organism evidence="10 11">
    <name type="scientific">Orbilia brochopaga</name>
    <dbReference type="NCBI Taxonomy" id="3140254"/>
    <lineage>
        <taxon>Eukaryota</taxon>
        <taxon>Fungi</taxon>
        <taxon>Dikarya</taxon>
        <taxon>Ascomycota</taxon>
        <taxon>Pezizomycotina</taxon>
        <taxon>Orbiliomycetes</taxon>
        <taxon>Orbiliales</taxon>
        <taxon>Orbiliaceae</taxon>
        <taxon>Orbilia</taxon>
    </lineage>
</organism>
<keyword evidence="7" id="KW-1133">Transmembrane helix</keyword>
<keyword evidence="5" id="KW-0378">Hydrolase</keyword>